<name>A0A4U5VUA8_COLLU</name>
<reference evidence="3 4" key="1">
    <citation type="submission" date="2019-01" db="EMBL/GenBank/DDBJ databases">
        <title>Genome Assembly of Collichthys lucidus.</title>
        <authorList>
            <person name="Cai M."/>
            <person name="Xiao S."/>
        </authorList>
    </citation>
    <scope>NUCLEOTIDE SEQUENCE [LARGE SCALE GENOMIC DNA]</scope>
    <source>
        <strain evidence="3">JT15FE1705JMU</strain>
        <tissue evidence="3">Muscle</tissue>
    </source>
</reference>
<dbReference type="InterPro" id="IPR025398">
    <property type="entry name" value="DUF4371"/>
</dbReference>
<feature type="compositionally biased region" description="Polar residues" evidence="1">
    <location>
        <begin position="37"/>
        <end position="47"/>
    </location>
</feature>
<dbReference type="STRING" id="240159.A0A4U5VUA8"/>
<dbReference type="SMART" id="SM00597">
    <property type="entry name" value="ZnF_TTF"/>
    <property type="match status" value="1"/>
</dbReference>
<dbReference type="InterPro" id="IPR006580">
    <property type="entry name" value="Znf_TTF"/>
</dbReference>
<accession>A0A4U5VUA8</accession>
<evidence type="ECO:0000259" key="2">
    <source>
        <dbReference type="SMART" id="SM00597"/>
    </source>
</evidence>
<dbReference type="Proteomes" id="UP000298787">
    <property type="component" value="Chromosome 23"/>
</dbReference>
<dbReference type="PANTHER" id="PTHR45749:SF37">
    <property type="entry name" value="OS05G0311600 PROTEIN"/>
    <property type="match status" value="1"/>
</dbReference>
<evidence type="ECO:0000256" key="1">
    <source>
        <dbReference type="SAM" id="MobiDB-lite"/>
    </source>
</evidence>
<feature type="domain" description="TTF-type" evidence="2">
    <location>
        <begin position="95"/>
        <end position="189"/>
    </location>
</feature>
<dbReference type="AlphaFoldDB" id="A0A4U5VUA8"/>
<keyword evidence="4" id="KW-1185">Reference proteome</keyword>
<feature type="region of interest" description="Disordered" evidence="1">
    <location>
        <begin position="1"/>
        <end position="75"/>
    </location>
</feature>
<organism evidence="3 4">
    <name type="scientific">Collichthys lucidus</name>
    <name type="common">Big head croaker</name>
    <name type="synonym">Sciaena lucida</name>
    <dbReference type="NCBI Taxonomy" id="240159"/>
    <lineage>
        <taxon>Eukaryota</taxon>
        <taxon>Metazoa</taxon>
        <taxon>Chordata</taxon>
        <taxon>Craniata</taxon>
        <taxon>Vertebrata</taxon>
        <taxon>Euteleostomi</taxon>
        <taxon>Actinopterygii</taxon>
        <taxon>Neopterygii</taxon>
        <taxon>Teleostei</taxon>
        <taxon>Neoteleostei</taxon>
        <taxon>Acanthomorphata</taxon>
        <taxon>Eupercaria</taxon>
        <taxon>Sciaenidae</taxon>
        <taxon>Collichthys</taxon>
    </lineage>
</organism>
<evidence type="ECO:0000313" key="3">
    <source>
        <dbReference type="EMBL" id="TKS92313.1"/>
    </source>
</evidence>
<sequence>MKRKTQGIAEFLINRKPEDQGECSTSSQPDSQRRHCQSASPSPSPDMSQCRGPEAAMETSCTVPPPGPDDISKSRAYSPVQPILKMFPKTEQGNRKRGFNVAWYKESLYEDFKWLEYSISKDSVFCYACRHFSLPNAPNSVFKSESGFSNWKKALCRQGGFKDHSKSEHHRSAMFAWTQHKLTIAEKTTSMRAVMNKEREKQIAENRMYIKTIAEVLLLTAVQNVSQRGHRESEGSNNPGNFLAILEAIANHDPLIKKRLKGHHNAKYTSKNIQNEILETLAEMVQQQIINEVKQSQVFSVIADETKDLQKKEQMSFVIRYFYNGAIYESFLDFVKAD</sequence>
<dbReference type="EMBL" id="CM014100">
    <property type="protein sequence ID" value="TKS92313.1"/>
    <property type="molecule type" value="Genomic_DNA"/>
</dbReference>
<protein>
    <submittedName>
        <fullName evidence="3">Zinc finger MYM-type protein 1</fullName>
    </submittedName>
</protein>
<evidence type="ECO:0000313" key="4">
    <source>
        <dbReference type="Proteomes" id="UP000298787"/>
    </source>
</evidence>
<dbReference type="Pfam" id="PF14291">
    <property type="entry name" value="DUF4371"/>
    <property type="match status" value="1"/>
</dbReference>
<proteinExistence type="predicted"/>
<dbReference type="PANTHER" id="PTHR45749">
    <property type="match status" value="1"/>
</dbReference>
<gene>
    <name evidence="3" type="ORF">D9C73_025485</name>
</gene>